<dbReference type="Proteomes" id="UP000005239">
    <property type="component" value="Unassembled WGS sequence"/>
</dbReference>
<gene>
    <name evidence="1" type="primary">WBGene00100540</name>
</gene>
<organism evidence="1 2">
    <name type="scientific">Pristionchus pacificus</name>
    <name type="common">Parasitic nematode worm</name>
    <dbReference type="NCBI Taxonomy" id="54126"/>
    <lineage>
        <taxon>Eukaryota</taxon>
        <taxon>Metazoa</taxon>
        <taxon>Ecdysozoa</taxon>
        <taxon>Nematoda</taxon>
        <taxon>Chromadorea</taxon>
        <taxon>Rhabditida</taxon>
        <taxon>Rhabditina</taxon>
        <taxon>Diplogasteromorpha</taxon>
        <taxon>Diplogasteroidea</taxon>
        <taxon>Neodiplogasteridae</taxon>
        <taxon>Pristionchus</taxon>
    </lineage>
</organism>
<dbReference type="Pfam" id="PF07914">
    <property type="entry name" value="DUF1679"/>
    <property type="match status" value="3"/>
</dbReference>
<reference evidence="1" key="2">
    <citation type="submission" date="2022-06" db="UniProtKB">
        <authorList>
            <consortium name="EnsemblMetazoa"/>
        </authorList>
    </citation>
    <scope>IDENTIFICATION</scope>
    <source>
        <strain evidence="1">PS312</strain>
    </source>
</reference>
<accession>A0A8R1U821</accession>
<accession>A0A2A6C2S1</accession>
<dbReference type="SUPFAM" id="SSF56112">
    <property type="entry name" value="Protein kinase-like (PK-like)"/>
    <property type="match status" value="2"/>
</dbReference>
<dbReference type="PANTHER" id="PTHR23020:SF8">
    <property type="entry name" value="CHK KINASE-LIKE DOMAIN-CONTAINING PROTEIN"/>
    <property type="match status" value="1"/>
</dbReference>
<sequence>MYVMYSKKEYSTHRNIMCQQSATEGILGTTVTWADFESQIRKSLATEARLGPNRSVLDIGDGNGFASCCGLITCDWVGESPEENLPKTVVLKMNSTKGLRRLNDLMPEGQKMFNYSEEQWAQMEKSMSAIHNRECATYEFFEEFDSISMPRKFFGKHVEEGSEVSGQLCLEYVENSQMMNFHEKYTVEQVKKIARALGKLQACSLKKEATAVELQQDYWAKMAFIWPLDTYIGMFKGMVAFDSSEKTKSLMEKIDALLPVYHGANLPSTIHKQMGFRPVIVNAGRVDLPVHRISQNGQCTHLGVGVEDLHRIALAALTTEDRRASMPLLVEEMHKSMVENVYGAEPPYSLETLLLVSDLLYPHCALFFASIFIAIIKDKKPGISEEENLKRKEIKMDKFSVTRMAVAEPVEGILKTSITWDDFENNLRSALGTEAKLGPNKSVLDIGDGQGFVSCCGLITCDWVGAAPEEKLPKNVVIKIPSILPLRRLNDILPEGQKMFDFDEEKWAEMESQISEIHNNEVASYDFLEEFEGLIMPKKIYGSEILPEEKVSGQLCLEYMENSCTMNFYTNHSVEQIKQIARALGTIQACSLKKEVTNPVLHNSFFAKLAEHWTLEAFRGMFKGMAGIDSSEKTTALMEKIDTIVPSIYASFTDSQFHTKMGFRPVLVNGDLHSGNVLIDKDSGDLVALIDWQCTHLGVGVEDLHRIAMSSLSTKDRQIFLRNCANLKQFFRRAAMPMLIEEMYKSMVEGLSGAEAPYPLEKMPVLSDLVFGQCALFFTSTFITFISKTDKDPSVSDEIKAKRKEVMLDKVIGILEDVVDLDAKNNNTQYAEDVHKQNDSSSRSTVSRGYADGILQTSITWTDFENKLSGTMSQETTDGILKTSVTWDDFENKLRSALETNARLGPNKTVVDIGDGNGFASCCGLITCDWVGGKEEESLPSSVVLKIPSALPMRRLNDSLPQGQKIFDYDEEGWAKLQTEHEAIHNIEVATYEYFTEFEGLAVPKMYYGIPADVESGGGQMCFEYVSNSKMMQFHERNTVEQVTQIARALGKIQSCSLKKEASNPLFDQDFFKILAETWPLETFRGMFSGILELECSAKTKELMEKIAELVPNFFNVNIASSLHKRMNFKPVLVNGDLHTGNILIDKDTGDLTALLDWQCTHLGVGVEDLHRIAMSALTTEDRRAAMSMLIKEMYTSMVRNLDSVEPPYSLDTLLVLSDLVFPQCTYFFTATCLLIISKVDNDQKLSEGEKANRKEIMLKKVIGILEDTVECENKNKKHISDLNLKIE</sequence>
<name>A0A2A6C2S1_PRIPA</name>
<protein>
    <submittedName>
        <fullName evidence="1">Phosphotransferase</fullName>
    </submittedName>
</protein>
<dbReference type="InterPro" id="IPR012877">
    <property type="entry name" value="Dhs-27"/>
</dbReference>
<evidence type="ECO:0000313" key="1">
    <source>
        <dbReference type="EnsemblMetazoa" id="PPA10986.1"/>
    </source>
</evidence>
<dbReference type="InterPro" id="IPR011009">
    <property type="entry name" value="Kinase-like_dom_sf"/>
</dbReference>
<reference evidence="2" key="1">
    <citation type="journal article" date="2008" name="Nat. Genet.">
        <title>The Pristionchus pacificus genome provides a unique perspective on nematode lifestyle and parasitism.</title>
        <authorList>
            <person name="Dieterich C."/>
            <person name="Clifton S.W."/>
            <person name="Schuster L.N."/>
            <person name="Chinwalla A."/>
            <person name="Delehaunty K."/>
            <person name="Dinkelacker I."/>
            <person name="Fulton L."/>
            <person name="Fulton R."/>
            <person name="Godfrey J."/>
            <person name="Minx P."/>
            <person name="Mitreva M."/>
            <person name="Roeseler W."/>
            <person name="Tian H."/>
            <person name="Witte H."/>
            <person name="Yang S.P."/>
            <person name="Wilson R.K."/>
            <person name="Sommer R.J."/>
        </authorList>
    </citation>
    <scope>NUCLEOTIDE SEQUENCE [LARGE SCALE GENOMIC DNA]</scope>
    <source>
        <strain evidence="2">PS312</strain>
    </source>
</reference>
<dbReference type="InterPro" id="IPR015897">
    <property type="entry name" value="CHK_kinase-like"/>
</dbReference>
<dbReference type="Gene3D" id="3.90.1200.10">
    <property type="match status" value="2"/>
</dbReference>
<evidence type="ECO:0000313" key="2">
    <source>
        <dbReference type="Proteomes" id="UP000005239"/>
    </source>
</evidence>
<dbReference type="PANTHER" id="PTHR23020">
    <property type="entry name" value="UNCHARACTERIZED NUCLEAR HORMONE RECEPTOR-RELATED"/>
    <property type="match status" value="1"/>
</dbReference>
<keyword evidence="2" id="KW-1185">Reference proteome</keyword>
<proteinExistence type="predicted"/>
<dbReference type="InterPro" id="IPR052961">
    <property type="entry name" value="Oxido-Kinase-like_Enzymes"/>
</dbReference>
<dbReference type="EnsemblMetazoa" id="PPA10986.1">
    <property type="protein sequence ID" value="PPA10986.1"/>
    <property type="gene ID" value="WBGene00100540"/>
</dbReference>
<dbReference type="SMART" id="SM00587">
    <property type="entry name" value="CHK"/>
    <property type="match status" value="2"/>
</dbReference>